<dbReference type="OrthoDB" id="293271at2759"/>
<proteinExistence type="predicted"/>
<accession>A0A8S1SZ30</accession>
<dbReference type="AlphaFoldDB" id="A0A8S1SZ30"/>
<protein>
    <submittedName>
        <fullName evidence="2">Uncharacterized protein</fullName>
    </submittedName>
</protein>
<dbReference type="EMBL" id="CAJJDP010000016">
    <property type="protein sequence ID" value="CAD8144497.1"/>
    <property type="molecule type" value="Genomic_DNA"/>
</dbReference>
<dbReference type="Proteomes" id="UP000683925">
    <property type="component" value="Unassembled WGS sequence"/>
</dbReference>
<evidence type="ECO:0000256" key="1">
    <source>
        <dbReference type="SAM" id="MobiDB-lite"/>
    </source>
</evidence>
<feature type="region of interest" description="Disordered" evidence="1">
    <location>
        <begin position="1"/>
        <end position="21"/>
    </location>
</feature>
<reference evidence="2" key="1">
    <citation type="submission" date="2021-01" db="EMBL/GenBank/DDBJ databases">
        <authorList>
            <consortium name="Genoscope - CEA"/>
            <person name="William W."/>
        </authorList>
    </citation>
    <scope>NUCLEOTIDE SEQUENCE</scope>
</reference>
<evidence type="ECO:0000313" key="2">
    <source>
        <dbReference type="EMBL" id="CAD8144497.1"/>
    </source>
</evidence>
<gene>
    <name evidence="2" type="ORF">POCTA_138.1.T0160178</name>
</gene>
<dbReference type="OMA" id="KFHTMVE"/>
<keyword evidence="3" id="KW-1185">Reference proteome</keyword>
<evidence type="ECO:0000313" key="3">
    <source>
        <dbReference type="Proteomes" id="UP000683925"/>
    </source>
</evidence>
<comment type="caution">
    <text evidence="2">The sequence shown here is derived from an EMBL/GenBank/DDBJ whole genome shotgun (WGS) entry which is preliminary data.</text>
</comment>
<organism evidence="2 3">
    <name type="scientific">Paramecium octaurelia</name>
    <dbReference type="NCBI Taxonomy" id="43137"/>
    <lineage>
        <taxon>Eukaryota</taxon>
        <taxon>Sar</taxon>
        <taxon>Alveolata</taxon>
        <taxon>Ciliophora</taxon>
        <taxon>Intramacronucleata</taxon>
        <taxon>Oligohymenophorea</taxon>
        <taxon>Peniculida</taxon>
        <taxon>Parameciidae</taxon>
        <taxon>Paramecium</taxon>
    </lineage>
</organism>
<feature type="compositionally biased region" description="Basic and acidic residues" evidence="1">
    <location>
        <begin position="11"/>
        <end position="21"/>
    </location>
</feature>
<sequence>MQESVSAYLKTEPDSLRDHPPSKFKQNMIQNNQRILNGKKVTYLNIKKQNPSNQKDAWKQMFGNFLHDINLKQKKKHFSPEAKQHLQDPLVNEIPILLPCTNKQFKLEFYKYLEGEQSIQQLMKAINFPHVHAKQIEDSKSHQRKLSIVQKIKKFKNHGSTKTTTDQTPLLDINSSTRQLKAHQIRMVDQRRFTEAGKLLDIFKTKINKKIQVLRDFVQQRIDLRKSLNKEQREEEIRNIHFIKTFFDITNDYNQHIQQQQDELKDDAQYYKKLVPCQRKLKQLLVNYDNVQPIIKHQEKHFDKFDYPSLGMLKNQMNQYSKDYLMELEQQKQIQFKLALNQVRKLLEQQNIKFQSELRKSKIKSNQNSKSQSPLLIKQQQDQIFQTNSKMSADCALDVVVASPKHHRNQYQSVCQLKDSISDPRKRKQYVITKKPFYLFTQQVEGNKNLKNSKGLITNFDVKLYDYIHNRNIYTLNKQVKEMTQKFHTMVESEHEQQLNEQLDTHLNQLKNRKLKFRQHGSLEAQKRVQTERQADEISDDQSLQSIYEVNLDVLYDQSNQLTKKLREKNDAGFAKRIKQLIRLEEVNSQCLKTNLQKLNKSQNSLNS</sequence>
<name>A0A8S1SZ30_PAROT</name>